<protein>
    <submittedName>
        <fullName evidence="3">Phage tail protein</fullName>
    </submittedName>
</protein>
<dbReference type="Gene3D" id="1.20.120.20">
    <property type="entry name" value="Apolipoprotein"/>
    <property type="match status" value="2"/>
</dbReference>
<dbReference type="PANTHER" id="PTHR47372:SF11">
    <property type="entry name" value="RE19971P"/>
    <property type="match status" value="1"/>
</dbReference>
<proteinExistence type="predicted"/>
<comment type="caution">
    <text evidence="3">The sequence shown here is derived from an EMBL/GenBank/DDBJ whole genome shotgun (WGS) entry which is preliminary data.</text>
</comment>
<evidence type="ECO:0000313" key="4">
    <source>
        <dbReference type="Proteomes" id="UP001139006"/>
    </source>
</evidence>
<evidence type="ECO:0000256" key="2">
    <source>
        <dbReference type="SAM" id="MobiDB-lite"/>
    </source>
</evidence>
<feature type="compositionally biased region" description="Polar residues" evidence="2">
    <location>
        <begin position="561"/>
        <end position="570"/>
    </location>
</feature>
<evidence type="ECO:0000313" key="3">
    <source>
        <dbReference type="EMBL" id="MCP0886925.1"/>
    </source>
</evidence>
<reference evidence="3 4" key="1">
    <citation type="journal article" date="2023" name="Int. J. Syst. Evol. Microbiol.">
        <title>Ligilactobacillus ubinensis sp. nov., a novel species isolated from the wild ferment of a durian fruit (Durio zibethinus).</title>
        <authorList>
            <person name="Heng Y.C."/>
            <person name="Menon N."/>
            <person name="Chen B."/>
            <person name="Loo B.Z.L."/>
            <person name="Wong G.W.J."/>
            <person name="Lim A.C.H."/>
            <person name="Silvaraju S."/>
            <person name="Kittelmann S."/>
        </authorList>
    </citation>
    <scope>NUCLEOTIDE SEQUENCE [LARGE SCALE GENOMIC DNA]</scope>
    <source>
        <strain evidence="3 4">WILCCON 0076</strain>
    </source>
</reference>
<dbReference type="RefSeq" id="WP_253360393.1">
    <property type="nucleotide sequence ID" value="NZ_JAIULA010000010.1"/>
</dbReference>
<keyword evidence="1" id="KW-0175">Coiled coil</keyword>
<feature type="coiled-coil region" evidence="1">
    <location>
        <begin position="155"/>
        <end position="221"/>
    </location>
</feature>
<gene>
    <name evidence="3" type="ORF">LB941_06210</name>
</gene>
<dbReference type="InterPro" id="IPR016024">
    <property type="entry name" value="ARM-type_fold"/>
</dbReference>
<dbReference type="InterPro" id="IPR023346">
    <property type="entry name" value="Lysozyme-like_dom_sf"/>
</dbReference>
<dbReference type="EMBL" id="JAIULA010000010">
    <property type="protein sequence ID" value="MCP0886925.1"/>
    <property type="molecule type" value="Genomic_DNA"/>
</dbReference>
<evidence type="ECO:0000256" key="1">
    <source>
        <dbReference type="SAM" id="Coils"/>
    </source>
</evidence>
<organism evidence="3 4">
    <name type="scientific">Ligilactobacillus ubinensis</name>
    <dbReference type="NCBI Taxonomy" id="2876789"/>
    <lineage>
        <taxon>Bacteria</taxon>
        <taxon>Bacillati</taxon>
        <taxon>Bacillota</taxon>
        <taxon>Bacilli</taxon>
        <taxon>Lactobacillales</taxon>
        <taxon>Lactobacillaceae</taxon>
        <taxon>Ligilactobacillus</taxon>
    </lineage>
</organism>
<dbReference type="Proteomes" id="UP001139006">
    <property type="component" value="Unassembled WGS sequence"/>
</dbReference>
<dbReference type="PANTHER" id="PTHR47372">
    <property type="entry name" value="DAUER UP-REGULATED-RELATED"/>
    <property type="match status" value="1"/>
</dbReference>
<accession>A0A9X2FKB3</accession>
<feature type="coiled-coil region" evidence="1">
    <location>
        <begin position="486"/>
        <end position="542"/>
    </location>
</feature>
<sequence length="1829" mass="198812">MELESLETIFKVDWSNVKEQLQKMQETFQQFGDLTATTAQQSMQKTEQAMDLSEGLRKIQEEIRQVGQTVTESFSKISEGARTGSEKISLNAGKMFSGTKQQVGTDLQAVIAEINAKMQQARAAQAKMNDLIGQKSSLSTAQRNGSEGVKFDSQIATAQAQMTRYQNQAKALAQAMKGEFNAVPESLQRIAKAMDQNEVKIEAYRKDLTRLSAQLKEMQQTPNSMQNDKWANSYAKVERAIIGTREKMNKLISSSDSLNDAYTYVEKRGAALSNVVGTLNTELNQDSTNARRAATYMNEMGSAASRASMNMSKMSGGKFGNFFNKIKSAISSASSSMKTFGKDSESSMNMASRSSKDYSGVINGIRMQLAFLPGQIIVFGLLYNGISQLATGMLSAFKTNTQFSSSLNQIQVNLLTAFYPIYTYVLPAVNALMNALSKATSYIAQFTAALFGMSNSAAKSGASSLYSQIKAMNDTSSSSSSASKAIKEANKQITASNKANKEAVAEANKQITASNKAATKSYEEQKKAAEELSESLQGFDELNVLDSNQSNDLTKPDAQSKETYTPQSLESTDTDSDSDDDGLDFNTPTTQFAGLQDTVNKFKKLLGELFDPMQEAWNSKGKEATEAAKYAWEEVKRALEDVGTSFLHVWDNGTGEKTIELLLQLLADMLNIIGDIGKAFDEAWNHGNAGTKLIQTIFDSLNDVLVLLHDVATSFRQAFNDNNLGEQIISSLIKLATTLFDIIGDIAKAFDQAWQKGDAGTDMFKAILNVANQLLVLLNNIATSFRNAFNDGTGEKIFSNILGIVTDVFDVIGNLASQFDKAWQHGNTGTSIFKTLLGMVNDMLGALKDMADYTVKWSSKLDFSPLLQSLDDLLSAIRPVTKDVFDGIDWAYKNILLPLAKYYISEYLPQWWEDLAAAFKLVGSIINAAKPAFQWIWDSFFEPIAKWTGGVIVAVMKDLASIMSGLADIIDKHKTAFELVAKAIVTMLTVKLVAGGLDKGVGLVGKLADGATILSGNKHLLMDFFGKITGLSDLKSAVTNLKTIKDVTKELVVQNWQNFVADAKNLASITWSSFTKIGTLIIDLSKATWGEFMTYVSGMKKLAQMSWSGLVTAASAIKNWGGWSKAAAVGQAALNVVMDANPFVLLASAIAAIVVALAAWWLSDDKNRKKVAKAWDSFKTSMGQKWDDLKTDAKEKWGKIKEHISDAAEDARKNAKDSWDKLKEKTSTTWDDLKTSTSDKWTTIKENIGSLAGTARDKAGGAWDTIKSHTSDAWSNVSDGTHSTWQSIHDKISNMSDQAKTKALTAWQNLQDNTPGYFRNIKGYASDAWTTITQGAGGLGSNIASGIRSGFQFVQDAMSDLKKYIIDPVKKAVGKIKDGIDWVLSKLGAGSTSWGLFSWASGTANHPGGLAMVNDENSSNYRESYQLPNGKQGIFPDVRNLVLPLPAGTQIKSASETQQSLSQIMPHYATGIGSFDFDFSGLDALANIDWSSIFSGITSTVGDAFDTVLEDVTHPQKLLDYIADKFMSYDWGWTDTQTKLAKGSVGTLENGLTDWASNILEKFGIGTQEGSGAAGWTDAVRKALAKLSLPTTDEYVNAWVKQINTESGGNEKAMGGNDGLSDGNAEGLLQVKPGTFAAYHLSGYNDIWKGWDNMLAGINYAKHRYGSTGMLSVIGHGHGYENGGLVTEENLYPLAEGNKTEMVLPLTNKGRTLQLIKEAMSYIGENFTSGLQMPTTLTADTNLSSLETSVNTNSNTASQIQTTNLEQLGSTIVNGLLQGLQLFTNQSSDNSQTSNITLNLNVDTTKFGQLAIKGINTVNAQNGKNMLNI</sequence>
<keyword evidence="4" id="KW-1185">Reference proteome</keyword>
<dbReference type="SUPFAM" id="SSF53955">
    <property type="entry name" value="Lysozyme-like"/>
    <property type="match status" value="1"/>
</dbReference>
<feature type="compositionally biased region" description="Acidic residues" evidence="2">
    <location>
        <begin position="572"/>
        <end position="583"/>
    </location>
</feature>
<feature type="region of interest" description="Disordered" evidence="2">
    <location>
        <begin position="547"/>
        <end position="590"/>
    </location>
</feature>
<dbReference type="SUPFAM" id="SSF48371">
    <property type="entry name" value="ARM repeat"/>
    <property type="match status" value="1"/>
</dbReference>
<dbReference type="CDD" id="cd13402">
    <property type="entry name" value="LT_TF-like"/>
    <property type="match status" value="1"/>
</dbReference>
<dbReference type="SUPFAM" id="SSF58113">
    <property type="entry name" value="Apolipoprotein A-I"/>
    <property type="match status" value="1"/>
</dbReference>
<name>A0A9X2FKB3_9LACO</name>